<dbReference type="PhylomeDB" id="A0A0A2L207"/>
<dbReference type="STRING" id="40296.A0A0A2L207"/>
<gene>
    <name evidence="2" type="ORF">PITC_097980</name>
</gene>
<evidence type="ECO:0000313" key="2">
    <source>
        <dbReference type="EMBL" id="KGO74112.1"/>
    </source>
</evidence>
<organism evidence="2 3">
    <name type="scientific">Penicillium italicum</name>
    <name type="common">Blue mold</name>
    <dbReference type="NCBI Taxonomy" id="40296"/>
    <lineage>
        <taxon>Eukaryota</taxon>
        <taxon>Fungi</taxon>
        <taxon>Dikarya</taxon>
        <taxon>Ascomycota</taxon>
        <taxon>Pezizomycotina</taxon>
        <taxon>Eurotiomycetes</taxon>
        <taxon>Eurotiomycetidae</taxon>
        <taxon>Eurotiales</taxon>
        <taxon>Aspergillaceae</taxon>
        <taxon>Penicillium</taxon>
    </lineage>
</organism>
<evidence type="ECO:0000313" key="3">
    <source>
        <dbReference type="Proteomes" id="UP000030104"/>
    </source>
</evidence>
<keyword evidence="3" id="KW-1185">Reference proteome</keyword>
<keyword evidence="1" id="KW-0732">Signal</keyword>
<dbReference type="OrthoDB" id="4440815at2759"/>
<evidence type="ECO:0000256" key="1">
    <source>
        <dbReference type="SAM" id="SignalP"/>
    </source>
</evidence>
<dbReference type="HOGENOM" id="CLU_138695_0_0_1"/>
<feature type="signal peptide" evidence="1">
    <location>
        <begin position="1"/>
        <end position="19"/>
    </location>
</feature>
<dbReference type="EMBL" id="JQGA01000712">
    <property type="protein sequence ID" value="KGO74112.1"/>
    <property type="molecule type" value="Genomic_DNA"/>
</dbReference>
<sequence>MKLSFIILAVSTLATTGLAAKACTPSFDYCSDVLIKDKGNLLTVKHRCAKLIEEITGFTEADLKDVLKGSDLENEDLKNVLFHCKNPGDVGHPKLCTSGCENPATEGSHSCSV</sequence>
<name>A0A0A2L207_PENIT</name>
<proteinExistence type="predicted"/>
<comment type="caution">
    <text evidence="2">The sequence shown here is derived from an EMBL/GenBank/DDBJ whole genome shotgun (WGS) entry which is preliminary data.</text>
</comment>
<feature type="chain" id="PRO_5001990663" description="Hydrophobin" evidence="1">
    <location>
        <begin position="20"/>
        <end position="113"/>
    </location>
</feature>
<dbReference type="Proteomes" id="UP000030104">
    <property type="component" value="Unassembled WGS sequence"/>
</dbReference>
<protein>
    <recommendedName>
        <fullName evidence="4">Hydrophobin</fullName>
    </recommendedName>
</protein>
<dbReference type="OMA" id="NILFHCK"/>
<dbReference type="AlphaFoldDB" id="A0A0A2L207"/>
<accession>A0A0A2L207</accession>
<evidence type="ECO:0008006" key="4">
    <source>
        <dbReference type="Google" id="ProtNLM"/>
    </source>
</evidence>
<reference evidence="2 3" key="1">
    <citation type="journal article" date="2015" name="Mol. Plant Microbe Interact.">
        <title>Genome, transcriptome, and functional analyses of Penicillium expansum provide new insights into secondary metabolism and pathogenicity.</title>
        <authorList>
            <person name="Ballester A.R."/>
            <person name="Marcet-Houben M."/>
            <person name="Levin E."/>
            <person name="Sela N."/>
            <person name="Selma-Lazaro C."/>
            <person name="Carmona L."/>
            <person name="Wisniewski M."/>
            <person name="Droby S."/>
            <person name="Gonzalez-Candelas L."/>
            <person name="Gabaldon T."/>
        </authorList>
    </citation>
    <scope>NUCLEOTIDE SEQUENCE [LARGE SCALE GENOMIC DNA]</scope>
    <source>
        <strain evidence="2 3">PHI-1</strain>
    </source>
</reference>